<dbReference type="InterPro" id="IPR017938">
    <property type="entry name" value="Riboflavin_synthase-like_b-brl"/>
</dbReference>
<dbReference type="InterPro" id="IPR039261">
    <property type="entry name" value="FNR_nucleotide-bd"/>
</dbReference>
<evidence type="ECO:0000313" key="3">
    <source>
        <dbReference type="Proteomes" id="UP000294225"/>
    </source>
</evidence>
<dbReference type="GO" id="GO:0016491">
    <property type="term" value="F:oxidoreductase activity"/>
    <property type="evidence" value="ECO:0007669"/>
    <property type="project" value="InterPro"/>
</dbReference>
<accession>A0A4R0IRQ1</accession>
<gene>
    <name evidence="2" type="ORF">E0H92_24140</name>
</gene>
<dbReference type="Gene3D" id="2.40.30.10">
    <property type="entry name" value="Translation factors"/>
    <property type="match status" value="1"/>
</dbReference>
<dbReference type="PROSITE" id="PS51384">
    <property type="entry name" value="FAD_FR"/>
    <property type="match status" value="1"/>
</dbReference>
<dbReference type="Gene3D" id="3.40.50.80">
    <property type="entry name" value="Nucleotide-binding domain of ferredoxin-NADP reductase (FNR) module"/>
    <property type="match status" value="1"/>
</dbReference>
<evidence type="ECO:0000259" key="1">
    <source>
        <dbReference type="PROSITE" id="PS51384"/>
    </source>
</evidence>
<organism evidence="2 3">
    <name type="scientific">Kribbella speibonae</name>
    <dbReference type="NCBI Taxonomy" id="1572660"/>
    <lineage>
        <taxon>Bacteria</taxon>
        <taxon>Bacillati</taxon>
        <taxon>Actinomycetota</taxon>
        <taxon>Actinomycetes</taxon>
        <taxon>Propionibacteriales</taxon>
        <taxon>Kribbellaceae</taxon>
        <taxon>Kribbella</taxon>
    </lineage>
</organism>
<dbReference type="PANTHER" id="PTHR30157">
    <property type="entry name" value="FERRIC REDUCTASE, NADPH-DEPENDENT"/>
    <property type="match status" value="1"/>
</dbReference>
<proteinExistence type="predicted"/>
<dbReference type="SUPFAM" id="SSF63380">
    <property type="entry name" value="Riboflavin synthase domain-like"/>
    <property type="match status" value="1"/>
</dbReference>
<dbReference type="InterPro" id="IPR039374">
    <property type="entry name" value="SIP_fam"/>
</dbReference>
<dbReference type="Proteomes" id="UP000294225">
    <property type="component" value="Unassembled WGS sequence"/>
</dbReference>
<dbReference type="CDD" id="cd06193">
    <property type="entry name" value="siderophore_interacting"/>
    <property type="match status" value="1"/>
</dbReference>
<sequence length="255" mass="28026">MPKQIPMMVTVAGVRRLTPRMARVTVAGDELRGFQYVGPDQLARLFLPNASGELTLPVTDSWWPEMCAMPEAVRPVLRNYTVRRLDPEAAELDLDFVLHGSGEHAGPGSSWAENAQVGDKIGVLSDGADYQPPPDTTWQLLIADESALPAVAAILDQAPTGQHIIALLEVTDETDELPLPTSPDITVRWIHRGTGPRNKPVLAALHELDLPEGTPYIWAAGESTLATTTRRHLVKQRGIPKDRIYFCGYWREAPS</sequence>
<name>A0A4R0IRQ1_9ACTN</name>
<dbReference type="RefSeq" id="WP_131497800.1">
    <property type="nucleotide sequence ID" value="NZ_SJKC01000003.1"/>
</dbReference>
<protein>
    <submittedName>
        <fullName evidence="2">Siderophore-interacting protein</fullName>
    </submittedName>
</protein>
<dbReference type="InterPro" id="IPR007037">
    <property type="entry name" value="SIP_rossman_dom"/>
</dbReference>
<dbReference type="InterPro" id="IPR017927">
    <property type="entry name" value="FAD-bd_FR_type"/>
</dbReference>
<reference evidence="2 3" key="1">
    <citation type="submission" date="2019-02" db="EMBL/GenBank/DDBJ databases">
        <title>Kribbella capetownensis sp. nov. and Kribbella speibonae sp. nov., isolated from soil.</title>
        <authorList>
            <person name="Curtis S.M."/>
            <person name="Norton I."/>
            <person name="Everest G.J."/>
            <person name="Meyers P.R."/>
        </authorList>
    </citation>
    <scope>NUCLEOTIDE SEQUENCE [LARGE SCALE GENOMIC DNA]</scope>
    <source>
        <strain evidence="2 3">YM55</strain>
    </source>
</reference>
<comment type="caution">
    <text evidence="2">The sequence shown here is derived from an EMBL/GenBank/DDBJ whole genome shotgun (WGS) entry which is preliminary data.</text>
</comment>
<dbReference type="InterPro" id="IPR013113">
    <property type="entry name" value="SIP_FAD-bd"/>
</dbReference>
<dbReference type="AlphaFoldDB" id="A0A4R0IRQ1"/>
<evidence type="ECO:0000313" key="2">
    <source>
        <dbReference type="EMBL" id="TCC35799.1"/>
    </source>
</evidence>
<dbReference type="EMBL" id="SJKC01000003">
    <property type="protein sequence ID" value="TCC35799.1"/>
    <property type="molecule type" value="Genomic_DNA"/>
</dbReference>
<dbReference type="Pfam" id="PF08021">
    <property type="entry name" value="FAD_binding_9"/>
    <property type="match status" value="1"/>
</dbReference>
<dbReference type="Pfam" id="PF04954">
    <property type="entry name" value="SIP"/>
    <property type="match status" value="1"/>
</dbReference>
<dbReference type="PANTHER" id="PTHR30157:SF0">
    <property type="entry name" value="NADPH-DEPENDENT FERRIC-CHELATE REDUCTASE"/>
    <property type="match status" value="1"/>
</dbReference>
<feature type="domain" description="FAD-binding FR-type" evidence="1">
    <location>
        <begin position="4"/>
        <end position="133"/>
    </location>
</feature>